<protein>
    <submittedName>
        <fullName evidence="5">Xanthine dehydrogenase, molybdenum binding subunit</fullName>
    </submittedName>
</protein>
<dbReference type="Proteomes" id="UP000252355">
    <property type="component" value="Unassembled WGS sequence"/>
</dbReference>
<evidence type="ECO:0000259" key="4">
    <source>
        <dbReference type="SMART" id="SM01008"/>
    </source>
</evidence>
<dbReference type="InterPro" id="IPR037165">
    <property type="entry name" value="AldOxase/xan_DH_Mopterin-bd_sf"/>
</dbReference>
<dbReference type="Pfam" id="PF01315">
    <property type="entry name" value="Ald_Xan_dh_C"/>
    <property type="match status" value="1"/>
</dbReference>
<evidence type="ECO:0000256" key="1">
    <source>
        <dbReference type="ARBA" id="ARBA00022505"/>
    </source>
</evidence>
<dbReference type="InterPro" id="IPR000674">
    <property type="entry name" value="Ald_Oxase/Xan_DH_a/b"/>
</dbReference>
<dbReference type="InterPro" id="IPR008274">
    <property type="entry name" value="AldOxase/xan_DH_MoCoBD1"/>
</dbReference>
<feature type="region of interest" description="Disordered" evidence="3">
    <location>
        <begin position="1"/>
        <end position="122"/>
    </location>
</feature>
<feature type="region of interest" description="Disordered" evidence="3">
    <location>
        <begin position="136"/>
        <end position="188"/>
    </location>
</feature>
<dbReference type="EMBL" id="QOQW01000028">
    <property type="protein sequence ID" value="RCK78052.1"/>
    <property type="molecule type" value="Genomic_DNA"/>
</dbReference>
<proteinExistence type="predicted"/>
<dbReference type="SUPFAM" id="SSF54665">
    <property type="entry name" value="CO dehydrogenase molybdoprotein N-domain-like"/>
    <property type="match status" value="1"/>
</dbReference>
<feature type="domain" description="Aldehyde oxidase/xanthine dehydrogenase a/b hammerhead" evidence="4">
    <location>
        <begin position="242"/>
        <end position="354"/>
    </location>
</feature>
<evidence type="ECO:0000313" key="6">
    <source>
        <dbReference type="Proteomes" id="UP000252355"/>
    </source>
</evidence>
<accession>A0A367ZKX8</accession>
<organism evidence="5 6">
    <name type="scientific">Candidatus Ozemobacter sibiricus</name>
    <dbReference type="NCBI Taxonomy" id="2268124"/>
    <lineage>
        <taxon>Bacteria</taxon>
        <taxon>Candidatus Ozemobacteria</taxon>
        <taxon>Candidatus Ozemobacterales</taxon>
        <taxon>Candidatus Ozemobacteraceae</taxon>
        <taxon>Candidatus Ozemobacter</taxon>
    </lineage>
</organism>
<dbReference type="AlphaFoldDB" id="A0A367ZKX8"/>
<sequence length="998" mass="107311">MPTTEKSRKKAPARPAQGGTSATPARPASLRKTSATHSPKASAQAPAKPPARSAGRAPANAPHQPPAPSGAKAPVKSKVQAAVKPADKAPAKAATRQTPAQPRGKKVSGKTPSQVPDKATVKTAAQATTKAVAKKAASAKGEAPKATTPFVAKTPAKPVRKKTPAKVTPAPQTRAQQTSQPSTPTAAPKVVEKVVEKIVEKVVEKVREPSPIPQYPLTYERPDHFHVVNHSRYKLDGMSLVTGAPKFTADIDLPGMLHIKVLGSPHAHARILDIDTSEALKVPGVVAVYTWKDVPRVAHTTAGQGYPEPSPYDTFLLDSKVRFVGDRVAIVAAETPEAAAEGCRKIRVNYHVLEPVFDPTQARRPGAPIIHDEPDCKAPLPIFYDPKHNHCAHVETKVGDVAMGFQEADVVRERTYYSHYAQHCPIEPHVCVSYLDENDRLVLRSSTQVPFHARRITAQTLGIPLRKIRVIKPRIGGGFGAKQEVLLEDVCALVTLRTRRPAKWELTRAEEFMAARTRHPMIITIKAGAKKDGTITALSMKIVSNTGAYGSHALTVVSNCGSKVLPLYKIKTIEFVGDTVYTNLPVAGAYRGYGATQAAFAVESMMDELAEAIGMDAVAFRQMNHIREGETSPIFKALGEGREGVSMVIKSCGLAECITRGMKEIGWAEKRGRGRHAPGPRKRGVGMCCLMQGSSIPEIDMGSVFIKMNEDGSFNMLLGATDLGTGSDTILAQIAAETLGCQHDDIIVYSSDTDFTPFDVGAYASSTTYLSGGAVINAARQVRAQILAVAASMLNEPVDDLTIENRVVYGKGRKNKLTFAQICTFAMYEYHQFQIAAVGSHVTHASPPPFSAHFAEVEVDTETGQVKVLKYVAGVDCGTAINPQLADGQTQGGLLNGISFALTEEYIFDDKGRMLNPNFKHYKIFSTADLPEIVTFLVPTYEPTGPYGAKSVSEICINGPMPAIANAIYDAIGVRLTQPPFTPEKVLAAIKEARTAKK</sequence>
<dbReference type="SUPFAM" id="SSF56003">
    <property type="entry name" value="Molybdenum cofactor-binding domain"/>
    <property type="match status" value="1"/>
</dbReference>
<dbReference type="GO" id="GO:0005506">
    <property type="term" value="F:iron ion binding"/>
    <property type="evidence" value="ECO:0007669"/>
    <property type="project" value="InterPro"/>
</dbReference>
<feature type="compositionally biased region" description="Low complexity" evidence="3">
    <location>
        <begin position="38"/>
        <end position="62"/>
    </location>
</feature>
<evidence type="ECO:0000313" key="5">
    <source>
        <dbReference type="EMBL" id="RCK78052.1"/>
    </source>
</evidence>
<keyword evidence="1" id="KW-0500">Molybdenum</keyword>
<evidence type="ECO:0000256" key="2">
    <source>
        <dbReference type="ARBA" id="ARBA00023002"/>
    </source>
</evidence>
<gene>
    <name evidence="5" type="ORF">OZSIB_1828</name>
</gene>
<keyword evidence="2" id="KW-0560">Oxidoreductase</keyword>
<dbReference type="SMART" id="SM01008">
    <property type="entry name" value="Ald_Xan_dh_C"/>
    <property type="match status" value="1"/>
</dbReference>
<dbReference type="GO" id="GO:0016491">
    <property type="term" value="F:oxidoreductase activity"/>
    <property type="evidence" value="ECO:0007669"/>
    <property type="project" value="UniProtKB-KW"/>
</dbReference>
<dbReference type="Gene3D" id="3.30.365.10">
    <property type="entry name" value="Aldehyde oxidase/xanthine dehydrogenase, molybdopterin binding domain"/>
    <property type="match status" value="4"/>
</dbReference>
<name>A0A367ZKX8_9BACT</name>
<dbReference type="Pfam" id="PF20256">
    <property type="entry name" value="MoCoBD_2"/>
    <property type="match status" value="1"/>
</dbReference>
<dbReference type="InterPro" id="IPR016208">
    <property type="entry name" value="Ald_Oxase/xanthine_DH-like"/>
</dbReference>
<dbReference type="Pfam" id="PF02738">
    <property type="entry name" value="MoCoBD_1"/>
    <property type="match status" value="1"/>
</dbReference>
<dbReference type="Gene3D" id="3.90.1170.50">
    <property type="entry name" value="Aldehyde oxidase/xanthine dehydrogenase, a/b hammerhead"/>
    <property type="match status" value="1"/>
</dbReference>
<dbReference type="PANTHER" id="PTHR11908">
    <property type="entry name" value="XANTHINE DEHYDROGENASE"/>
    <property type="match status" value="1"/>
</dbReference>
<comment type="caution">
    <text evidence="5">The sequence shown here is derived from an EMBL/GenBank/DDBJ whole genome shotgun (WGS) entry which is preliminary data.</text>
</comment>
<dbReference type="PANTHER" id="PTHR11908:SF132">
    <property type="entry name" value="ALDEHYDE OXIDASE 1-RELATED"/>
    <property type="match status" value="1"/>
</dbReference>
<dbReference type="InterPro" id="IPR036856">
    <property type="entry name" value="Ald_Oxase/Xan_DH_a/b_sf"/>
</dbReference>
<dbReference type="InterPro" id="IPR046867">
    <property type="entry name" value="AldOxase/xan_DH_MoCoBD2"/>
</dbReference>
<feature type="compositionally biased region" description="Low complexity" evidence="3">
    <location>
        <begin position="136"/>
        <end position="147"/>
    </location>
</feature>
<feature type="compositionally biased region" description="Polar residues" evidence="3">
    <location>
        <begin position="170"/>
        <end position="185"/>
    </location>
</feature>
<reference evidence="5 6" key="1">
    <citation type="submission" date="2018-05" db="EMBL/GenBank/DDBJ databases">
        <title>A metagenomic window into the 2 km-deep terrestrial subsurface aquifer revealed taxonomically and functionally diverse microbial community comprising novel uncultured bacterial lineages.</title>
        <authorList>
            <person name="Kadnikov V.V."/>
            <person name="Mardanov A.V."/>
            <person name="Beletsky A.V."/>
            <person name="Banks D."/>
            <person name="Pimenov N.V."/>
            <person name="Frank Y.A."/>
            <person name="Karnachuk O.V."/>
            <person name="Ravin N.V."/>
        </authorList>
    </citation>
    <scope>NUCLEOTIDE SEQUENCE [LARGE SCALE GENOMIC DNA]</scope>
    <source>
        <strain evidence="5">BY5</strain>
    </source>
</reference>
<evidence type="ECO:0000256" key="3">
    <source>
        <dbReference type="SAM" id="MobiDB-lite"/>
    </source>
</evidence>